<dbReference type="Gene3D" id="3.30.43.10">
    <property type="entry name" value="Uridine Diphospho-n-acetylenolpyruvylglucosamine Reductase, domain 2"/>
    <property type="match status" value="1"/>
</dbReference>
<dbReference type="InterPro" id="IPR006094">
    <property type="entry name" value="Oxid_FAD_bind_N"/>
</dbReference>
<sequence>MQIQENYNLSKLNTFSISANAEFFVEAHTEADLVEIFTLPQFRNIKKVFLGGGSNVLFTKDFDGLVILNKLKGIEILKEDSKNVIVRCMGGEIWHDLVTFAVDRGLWGIENLSLIPGTVGAAPMQNIGAYGAELKDVLENVEAIDINTGKNKIFSKEECKFGYRDSIFKNDLKGKYFITAVTLKLSKVETKNITYKILQEYLERNKIEIKNSKDISDAVSRIRKSKLPDPIIIPNAGSFFKNVFVKPAELEKLKKKYPEIPFFWEEKGISPQPSPSKGEGVIKVPAGWFIEQCGWKGKRIGNVGVHDKQALVLVNFGGATGEEVLNLANKIMTAVKEKFGLGLLPEVNLI</sequence>
<keyword evidence="13 16" id="KW-0131">Cell cycle</keyword>
<dbReference type="PANTHER" id="PTHR21071:SF4">
    <property type="entry name" value="UDP-N-ACETYLENOLPYRUVOYLGLUCOSAMINE REDUCTASE"/>
    <property type="match status" value="1"/>
</dbReference>
<comment type="cofactor">
    <cofactor evidence="1 16">
        <name>FAD</name>
        <dbReference type="ChEBI" id="CHEBI:57692"/>
    </cofactor>
</comment>
<evidence type="ECO:0000256" key="9">
    <source>
        <dbReference type="ARBA" id="ARBA00022857"/>
    </source>
</evidence>
<dbReference type="PROSITE" id="PS51387">
    <property type="entry name" value="FAD_PCMH"/>
    <property type="match status" value="1"/>
</dbReference>
<dbReference type="SUPFAM" id="SSF56176">
    <property type="entry name" value="FAD-binding/transporter-associated domain-like"/>
    <property type="match status" value="1"/>
</dbReference>
<keyword evidence="9 16" id="KW-0521">NADP</keyword>
<dbReference type="GO" id="GO:0005829">
    <property type="term" value="C:cytosol"/>
    <property type="evidence" value="ECO:0007669"/>
    <property type="project" value="TreeGrafter"/>
</dbReference>
<organism evidence="18 19">
    <name type="scientific">Candidatus Nomurabacteria bacterium RIFCSPLOWO2_02_FULL_40_67</name>
    <dbReference type="NCBI Taxonomy" id="1801787"/>
    <lineage>
        <taxon>Bacteria</taxon>
        <taxon>Candidatus Nomuraibacteriota</taxon>
    </lineage>
</organism>
<feature type="active site" evidence="16">
    <location>
        <position position="346"/>
    </location>
</feature>
<evidence type="ECO:0000256" key="8">
    <source>
        <dbReference type="ARBA" id="ARBA00022827"/>
    </source>
</evidence>
<comment type="function">
    <text evidence="2 16">Cell wall formation.</text>
</comment>
<feature type="active site" description="Proton donor" evidence="16">
    <location>
        <position position="238"/>
    </location>
</feature>
<dbReference type="GO" id="GO:0009252">
    <property type="term" value="P:peptidoglycan biosynthetic process"/>
    <property type="evidence" value="ECO:0007669"/>
    <property type="project" value="UniProtKB-UniRule"/>
</dbReference>
<accession>A0A1F6Y2K3</accession>
<dbReference type="InterPro" id="IPR003170">
    <property type="entry name" value="MurB"/>
</dbReference>
<dbReference type="NCBIfam" id="TIGR00179">
    <property type="entry name" value="murB"/>
    <property type="match status" value="1"/>
</dbReference>
<reference evidence="18 19" key="1">
    <citation type="journal article" date="2016" name="Nat. Commun.">
        <title>Thousands of microbial genomes shed light on interconnected biogeochemical processes in an aquifer system.</title>
        <authorList>
            <person name="Anantharaman K."/>
            <person name="Brown C.T."/>
            <person name="Hug L.A."/>
            <person name="Sharon I."/>
            <person name="Castelle C.J."/>
            <person name="Probst A.J."/>
            <person name="Thomas B.C."/>
            <person name="Singh A."/>
            <person name="Wilkins M.J."/>
            <person name="Karaoz U."/>
            <person name="Brodie E.L."/>
            <person name="Williams K.H."/>
            <person name="Hubbard S.S."/>
            <person name="Banfield J.F."/>
        </authorList>
    </citation>
    <scope>NUCLEOTIDE SEQUENCE [LARGE SCALE GENOMIC DNA]</scope>
</reference>
<dbReference type="InterPro" id="IPR036635">
    <property type="entry name" value="MurB_C_sf"/>
</dbReference>
<feature type="domain" description="FAD-binding PCMH-type" evidence="17">
    <location>
        <begin position="16"/>
        <end position="188"/>
    </location>
</feature>
<evidence type="ECO:0000313" key="19">
    <source>
        <dbReference type="Proteomes" id="UP000177693"/>
    </source>
</evidence>
<keyword evidence="10 16" id="KW-0133">Cell shape</keyword>
<dbReference type="InterPro" id="IPR016166">
    <property type="entry name" value="FAD-bd_PCMH"/>
</dbReference>
<evidence type="ECO:0000256" key="1">
    <source>
        <dbReference type="ARBA" id="ARBA00001974"/>
    </source>
</evidence>
<evidence type="ECO:0000256" key="4">
    <source>
        <dbReference type="ARBA" id="ARBA00004752"/>
    </source>
</evidence>
<dbReference type="InterPro" id="IPR016169">
    <property type="entry name" value="FAD-bd_PCMH_sub2"/>
</dbReference>
<dbReference type="GO" id="GO:0071555">
    <property type="term" value="P:cell wall organization"/>
    <property type="evidence" value="ECO:0007669"/>
    <property type="project" value="UniProtKB-KW"/>
</dbReference>
<comment type="catalytic activity">
    <reaction evidence="15 16">
        <text>UDP-N-acetyl-alpha-D-muramate + NADP(+) = UDP-N-acetyl-3-O-(1-carboxyvinyl)-alpha-D-glucosamine + NADPH + H(+)</text>
        <dbReference type="Rhea" id="RHEA:12248"/>
        <dbReference type="ChEBI" id="CHEBI:15378"/>
        <dbReference type="ChEBI" id="CHEBI:57783"/>
        <dbReference type="ChEBI" id="CHEBI:58349"/>
        <dbReference type="ChEBI" id="CHEBI:68483"/>
        <dbReference type="ChEBI" id="CHEBI:70757"/>
        <dbReference type="EC" id="1.3.1.98"/>
    </reaction>
</comment>
<keyword evidence="14 16" id="KW-0961">Cell wall biogenesis/degradation</keyword>
<keyword evidence="6 16" id="KW-0132">Cell division</keyword>
<dbReference type="Proteomes" id="UP000177693">
    <property type="component" value="Unassembled WGS sequence"/>
</dbReference>
<evidence type="ECO:0000256" key="5">
    <source>
        <dbReference type="ARBA" id="ARBA00022490"/>
    </source>
</evidence>
<dbReference type="GO" id="GO:0008360">
    <property type="term" value="P:regulation of cell shape"/>
    <property type="evidence" value="ECO:0007669"/>
    <property type="project" value="UniProtKB-KW"/>
</dbReference>
<keyword evidence="12 16" id="KW-0560">Oxidoreductase</keyword>
<dbReference type="AlphaFoldDB" id="A0A1F6Y2K3"/>
<evidence type="ECO:0000256" key="10">
    <source>
        <dbReference type="ARBA" id="ARBA00022960"/>
    </source>
</evidence>
<evidence type="ECO:0000256" key="7">
    <source>
        <dbReference type="ARBA" id="ARBA00022630"/>
    </source>
</evidence>
<name>A0A1F6Y2K3_9BACT</name>
<evidence type="ECO:0000256" key="11">
    <source>
        <dbReference type="ARBA" id="ARBA00022984"/>
    </source>
</evidence>
<dbReference type="Gene3D" id="3.30.465.10">
    <property type="match status" value="1"/>
</dbReference>
<evidence type="ECO:0000256" key="13">
    <source>
        <dbReference type="ARBA" id="ARBA00023306"/>
    </source>
</evidence>
<evidence type="ECO:0000256" key="12">
    <source>
        <dbReference type="ARBA" id="ARBA00023002"/>
    </source>
</evidence>
<dbReference type="InterPro" id="IPR016167">
    <property type="entry name" value="FAD-bd_PCMH_sub1"/>
</dbReference>
<dbReference type="Gene3D" id="3.90.78.10">
    <property type="entry name" value="UDP-N-acetylenolpyruvoylglucosamine reductase, C-terminal domain"/>
    <property type="match status" value="1"/>
</dbReference>
<dbReference type="GO" id="GO:0008762">
    <property type="term" value="F:UDP-N-acetylmuramate dehydrogenase activity"/>
    <property type="evidence" value="ECO:0007669"/>
    <property type="project" value="UniProtKB-UniRule"/>
</dbReference>
<dbReference type="InterPro" id="IPR036318">
    <property type="entry name" value="FAD-bd_PCMH-like_sf"/>
</dbReference>
<evidence type="ECO:0000256" key="16">
    <source>
        <dbReference type="HAMAP-Rule" id="MF_00037"/>
    </source>
</evidence>
<keyword evidence="8 16" id="KW-0274">FAD</keyword>
<dbReference type="HAMAP" id="MF_00037">
    <property type="entry name" value="MurB"/>
    <property type="match status" value="1"/>
</dbReference>
<proteinExistence type="inferred from homology"/>
<evidence type="ECO:0000313" key="18">
    <source>
        <dbReference type="EMBL" id="OGJ00590.1"/>
    </source>
</evidence>
<dbReference type="PANTHER" id="PTHR21071">
    <property type="entry name" value="UDP-N-ACETYLENOLPYRUVOYLGLUCOSAMINE REDUCTASE"/>
    <property type="match status" value="1"/>
</dbReference>
<dbReference type="EC" id="1.3.1.98" evidence="16"/>
<dbReference type="Pfam" id="PF02873">
    <property type="entry name" value="MurB_C"/>
    <property type="match status" value="1"/>
</dbReference>
<dbReference type="Pfam" id="PF01565">
    <property type="entry name" value="FAD_binding_4"/>
    <property type="match status" value="1"/>
</dbReference>
<comment type="subcellular location">
    <subcellularLocation>
        <location evidence="3 16">Cytoplasm</location>
    </subcellularLocation>
</comment>
<evidence type="ECO:0000256" key="14">
    <source>
        <dbReference type="ARBA" id="ARBA00023316"/>
    </source>
</evidence>
<evidence type="ECO:0000256" key="15">
    <source>
        <dbReference type="ARBA" id="ARBA00048914"/>
    </source>
</evidence>
<keyword evidence="11 16" id="KW-0573">Peptidoglycan synthesis</keyword>
<dbReference type="NCBIfam" id="NF000755">
    <property type="entry name" value="PRK00046.1"/>
    <property type="match status" value="1"/>
</dbReference>
<evidence type="ECO:0000259" key="17">
    <source>
        <dbReference type="PROSITE" id="PS51387"/>
    </source>
</evidence>
<comment type="caution">
    <text evidence="18">The sequence shown here is derived from an EMBL/GenBank/DDBJ whole genome shotgun (WGS) entry which is preliminary data.</text>
</comment>
<comment type="similarity">
    <text evidence="16">Belongs to the MurB family.</text>
</comment>
<evidence type="ECO:0000256" key="6">
    <source>
        <dbReference type="ARBA" id="ARBA00022618"/>
    </source>
</evidence>
<dbReference type="GO" id="GO:0071949">
    <property type="term" value="F:FAD binding"/>
    <property type="evidence" value="ECO:0007669"/>
    <property type="project" value="InterPro"/>
</dbReference>
<keyword evidence="7 16" id="KW-0285">Flavoprotein</keyword>
<keyword evidence="5 16" id="KW-0963">Cytoplasm</keyword>
<evidence type="ECO:0000256" key="3">
    <source>
        <dbReference type="ARBA" id="ARBA00004496"/>
    </source>
</evidence>
<dbReference type="EMBL" id="MFVL01000033">
    <property type="protein sequence ID" value="OGJ00590.1"/>
    <property type="molecule type" value="Genomic_DNA"/>
</dbReference>
<feature type="active site" evidence="16">
    <location>
        <position position="164"/>
    </location>
</feature>
<evidence type="ECO:0000256" key="2">
    <source>
        <dbReference type="ARBA" id="ARBA00003921"/>
    </source>
</evidence>
<protein>
    <recommendedName>
        <fullName evidence="16">UDP-N-acetylenolpyruvoylglucosamine reductase</fullName>
        <ecNumber evidence="16">1.3.1.98</ecNumber>
    </recommendedName>
    <alternativeName>
        <fullName evidence="16">UDP-N-acetylmuramate dehydrogenase</fullName>
    </alternativeName>
</protein>
<dbReference type="InterPro" id="IPR011601">
    <property type="entry name" value="MurB_C"/>
</dbReference>
<dbReference type="UniPathway" id="UPA00219"/>
<dbReference type="GO" id="GO:0051301">
    <property type="term" value="P:cell division"/>
    <property type="evidence" value="ECO:0007669"/>
    <property type="project" value="UniProtKB-KW"/>
</dbReference>
<comment type="pathway">
    <text evidence="4 16">Cell wall biogenesis; peptidoglycan biosynthesis.</text>
</comment>
<dbReference type="SUPFAM" id="SSF56194">
    <property type="entry name" value="Uridine diphospho-N-Acetylenolpyruvylglucosamine reductase, MurB, C-terminal domain"/>
    <property type="match status" value="1"/>
</dbReference>
<gene>
    <name evidence="16" type="primary">murB</name>
    <name evidence="18" type="ORF">A3I23_02070</name>
</gene>